<feature type="compositionally biased region" description="Low complexity" evidence="1">
    <location>
        <begin position="170"/>
        <end position="181"/>
    </location>
</feature>
<feature type="compositionally biased region" description="Polar residues" evidence="1">
    <location>
        <begin position="214"/>
        <end position="225"/>
    </location>
</feature>
<feature type="compositionally biased region" description="Low complexity" evidence="1">
    <location>
        <begin position="374"/>
        <end position="383"/>
    </location>
</feature>
<comment type="caution">
    <text evidence="2">The sequence shown here is derived from an EMBL/GenBank/DDBJ whole genome shotgun (WGS) entry which is preliminary data.</text>
</comment>
<feature type="compositionally biased region" description="Pro residues" evidence="1">
    <location>
        <begin position="384"/>
        <end position="393"/>
    </location>
</feature>
<feature type="compositionally biased region" description="Basic and acidic residues" evidence="1">
    <location>
        <begin position="226"/>
        <end position="238"/>
    </location>
</feature>
<dbReference type="EMBL" id="WWBZ02000001">
    <property type="protein sequence ID" value="KAF4312911.1"/>
    <property type="molecule type" value="Genomic_DNA"/>
</dbReference>
<protein>
    <submittedName>
        <fullName evidence="2">Uncharacterized protein</fullName>
    </submittedName>
</protein>
<reference evidence="2" key="1">
    <citation type="submission" date="2020-04" db="EMBL/GenBank/DDBJ databases">
        <title>Genome Assembly and Annotation of Botryosphaeria dothidea sdau 11-99, a Latent Pathogen of Apple Fruit Ring Rot in China.</title>
        <authorList>
            <person name="Yu C."/>
            <person name="Diao Y."/>
            <person name="Lu Q."/>
            <person name="Zhao J."/>
            <person name="Cui S."/>
            <person name="Peng C."/>
            <person name="He B."/>
            <person name="Liu H."/>
        </authorList>
    </citation>
    <scope>NUCLEOTIDE SEQUENCE [LARGE SCALE GENOMIC DNA]</scope>
    <source>
        <strain evidence="2">Sdau11-99</strain>
    </source>
</reference>
<feature type="region of interest" description="Disordered" evidence="1">
    <location>
        <begin position="360"/>
        <end position="393"/>
    </location>
</feature>
<feature type="compositionally biased region" description="Polar residues" evidence="1">
    <location>
        <begin position="102"/>
        <end position="116"/>
    </location>
</feature>
<feature type="region of interest" description="Disordered" evidence="1">
    <location>
        <begin position="209"/>
        <end position="238"/>
    </location>
</feature>
<gene>
    <name evidence="2" type="ORF">GTA08_BOTSDO01115</name>
</gene>
<feature type="region of interest" description="Disordered" evidence="1">
    <location>
        <begin position="170"/>
        <end position="196"/>
    </location>
</feature>
<evidence type="ECO:0000313" key="2">
    <source>
        <dbReference type="EMBL" id="KAF4312911.1"/>
    </source>
</evidence>
<organism evidence="2 3">
    <name type="scientific">Botryosphaeria dothidea</name>
    <dbReference type="NCBI Taxonomy" id="55169"/>
    <lineage>
        <taxon>Eukaryota</taxon>
        <taxon>Fungi</taxon>
        <taxon>Dikarya</taxon>
        <taxon>Ascomycota</taxon>
        <taxon>Pezizomycotina</taxon>
        <taxon>Dothideomycetes</taxon>
        <taxon>Dothideomycetes incertae sedis</taxon>
        <taxon>Botryosphaeriales</taxon>
        <taxon>Botryosphaeriaceae</taxon>
        <taxon>Botryosphaeria</taxon>
    </lineage>
</organism>
<sequence>MVTRATAPPADGDQQLLPRLPAVNLPSIHDLNLGSEMSREAAGRPPYAARVPPGFASHLPNPPPHRPNLPHLPHSQTFNSRPHLHTESFEQRDRGAVDSAAPSPTQALLNTPSTPSFPSVQIKDECSRCGAPLSSAQAECSCGHFRFIHPFQPHSRHLGAGFDESLQLGSMSRRGSGARSSFESLPCGSNPPSRRGSCVAYPGVAKNTSRRKSTVVSRKTSVQQELQKHNKADREKSSRRCLKHEHKRMEIRQQARGWTAITDLNSNNKKNSGLDGKKLEILQQTNKDARRQDIHLLEQYHNQRRLLQLLAENIDMTADDFAWTRELERELENDSRKLVKALETEDVGIQRYFDKEAKQEAEALAKERKNGRYPTPLSSSTSPSPTPTYPHCM</sequence>
<feature type="compositionally biased region" description="Basic and acidic residues" evidence="1">
    <location>
        <begin position="84"/>
        <end position="96"/>
    </location>
</feature>
<evidence type="ECO:0000256" key="1">
    <source>
        <dbReference type="SAM" id="MobiDB-lite"/>
    </source>
</evidence>
<dbReference type="AlphaFoldDB" id="A0A8H4NBH4"/>
<keyword evidence="3" id="KW-1185">Reference proteome</keyword>
<name>A0A8H4NBH4_9PEZI</name>
<accession>A0A8H4NBH4</accession>
<dbReference type="OrthoDB" id="3926475at2759"/>
<proteinExistence type="predicted"/>
<feature type="region of interest" description="Disordered" evidence="1">
    <location>
        <begin position="34"/>
        <end position="116"/>
    </location>
</feature>
<dbReference type="Proteomes" id="UP000572817">
    <property type="component" value="Unassembled WGS sequence"/>
</dbReference>
<evidence type="ECO:0000313" key="3">
    <source>
        <dbReference type="Proteomes" id="UP000572817"/>
    </source>
</evidence>
<feature type="region of interest" description="Disordered" evidence="1">
    <location>
        <begin position="1"/>
        <end position="21"/>
    </location>
</feature>
<feature type="compositionally biased region" description="Basic and acidic residues" evidence="1">
    <location>
        <begin position="360"/>
        <end position="370"/>
    </location>
</feature>